<feature type="binding site" evidence="2">
    <location>
        <position position="133"/>
    </location>
    <ligand>
        <name>Zn(2+)</name>
        <dbReference type="ChEBI" id="CHEBI:29105"/>
        <label>2</label>
    </ligand>
</feature>
<keyword evidence="2" id="KW-0862">Zinc</keyword>
<feature type="binding site" evidence="2">
    <location>
        <position position="56"/>
    </location>
    <ligand>
        <name>Zn(2+)</name>
        <dbReference type="ChEBI" id="CHEBI:29105"/>
        <label>2</label>
    </ligand>
</feature>
<sequence>MKKIFVSFDFEGLAGVTSWSDVDKKSPDFKRTYAVNQLKALLEGLGNVEVFLVDSHASGDNIPWEITDEFPNVSLVTGGVRKYYMMYGIDATFDAVIFFGYHGAVGTLESNMDHTYSSSSIHNIWINGIHMNEALINAGYAGIFNVPVAMLVGDDKVVAQTKVYLPDAVYVETKRSIGRHSAVMKPRKVLLEEIKSAAERVKSSVREDFKVFKFQSPVELVVEFSDTLRADLVSSMPLVERIDGRKVRLVHEDYAVVFEALLAMTYICAAAKYLV</sequence>
<dbReference type="CDD" id="cd08769">
    <property type="entry name" value="DAP_dppA_2"/>
    <property type="match status" value="1"/>
</dbReference>
<accession>A0A1E3G0Y2</accession>
<keyword evidence="4" id="KW-1185">Reference proteome</keyword>
<dbReference type="AlphaFoldDB" id="A0A1E3G0Y2"/>
<gene>
    <name evidence="3" type="ORF">A4H02_08435</name>
</gene>
<feature type="binding site" evidence="2">
    <location>
        <position position="11"/>
    </location>
    <ligand>
        <name>Zn(2+)</name>
        <dbReference type="ChEBI" id="CHEBI:29105"/>
        <label>1</label>
    </ligand>
</feature>
<dbReference type="Gene3D" id="3.40.50.10780">
    <property type="entry name" value="Dipeptide transport protein"/>
    <property type="match status" value="1"/>
</dbReference>
<dbReference type="InterPro" id="IPR007035">
    <property type="entry name" value="Peptidase_M55"/>
</dbReference>
<comment type="caution">
    <text evidence="3">The sequence shown here is derived from an EMBL/GenBank/DDBJ whole genome shotgun (WGS) entry which is preliminary data.</text>
</comment>
<dbReference type="SUPFAM" id="SSF63992">
    <property type="entry name" value="Dipeptide transport protein"/>
    <property type="match status" value="1"/>
</dbReference>
<dbReference type="Pfam" id="PF04951">
    <property type="entry name" value="Peptidase_M55"/>
    <property type="match status" value="1"/>
</dbReference>
<dbReference type="GO" id="GO:0046872">
    <property type="term" value="F:metal ion binding"/>
    <property type="evidence" value="ECO:0007669"/>
    <property type="project" value="UniProtKB-KW"/>
</dbReference>
<dbReference type="STRING" id="1008305.A4H02_08435"/>
<dbReference type="InterPro" id="IPR036177">
    <property type="entry name" value="Peptidase_M55_sf"/>
</dbReference>
<dbReference type="InterPro" id="IPR027476">
    <property type="entry name" value="DppA_N"/>
</dbReference>
<feature type="binding site" evidence="2">
    <location>
        <position position="102"/>
    </location>
    <ligand>
        <name>Zn(2+)</name>
        <dbReference type="ChEBI" id="CHEBI:29105"/>
        <label>2</label>
    </ligand>
</feature>
<evidence type="ECO:0000256" key="2">
    <source>
        <dbReference type="PIRSR" id="PIRSR015853-2"/>
    </source>
</evidence>
<evidence type="ECO:0000256" key="1">
    <source>
        <dbReference type="PIRSR" id="PIRSR015853-1"/>
    </source>
</evidence>
<proteinExistence type="predicted"/>
<dbReference type="EMBL" id="LWAF01000016">
    <property type="protein sequence ID" value="ODN29887.1"/>
    <property type="molecule type" value="Genomic_DNA"/>
</dbReference>
<evidence type="ECO:0000313" key="4">
    <source>
        <dbReference type="Proteomes" id="UP000094570"/>
    </source>
</evidence>
<organism evidence="3 4">
    <name type="scientific">Fervidobacterium thailandense</name>
    <dbReference type="NCBI Taxonomy" id="1008305"/>
    <lineage>
        <taxon>Bacteria</taxon>
        <taxon>Thermotogati</taxon>
        <taxon>Thermotogota</taxon>
        <taxon>Thermotogae</taxon>
        <taxon>Thermotogales</taxon>
        <taxon>Fervidobacteriaceae</taxon>
        <taxon>Fervidobacterium</taxon>
    </lineage>
</organism>
<name>A0A1E3G0Y2_9BACT</name>
<protein>
    <submittedName>
        <fullName evidence="3">Peptidase M55</fullName>
    </submittedName>
</protein>
<keyword evidence="2" id="KW-0479">Metal-binding</keyword>
<dbReference type="Proteomes" id="UP000094570">
    <property type="component" value="Unassembled WGS sequence"/>
</dbReference>
<dbReference type="PIRSF" id="PIRSF015853">
    <property type="entry name" value="Pep_DppA"/>
    <property type="match status" value="1"/>
</dbReference>
<dbReference type="Gene3D" id="3.30.1360.130">
    <property type="entry name" value="Dipeptide transport protein"/>
    <property type="match status" value="1"/>
</dbReference>
<feature type="binding site" evidence="2">
    <location>
        <position position="9"/>
    </location>
    <ligand>
        <name>Zn(2+)</name>
        <dbReference type="ChEBI" id="CHEBI:29105"/>
        <label>1</label>
    </ligand>
</feature>
<feature type="binding site" evidence="2">
    <location>
        <position position="9"/>
    </location>
    <ligand>
        <name>Zn(2+)</name>
        <dbReference type="ChEBI" id="CHEBI:29105"/>
        <label>2</label>
    </ligand>
</feature>
<evidence type="ECO:0000313" key="3">
    <source>
        <dbReference type="EMBL" id="ODN29887.1"/>
    </source>
</evidence>
<reference evidence="4" key="1">
    <citation type="submission" date="2016-04" db="EMBL/GenBank/DDBJ databases">
        <title>The genome sequence project of a novel Fervidobacterium isolate from a hot spring in Thailand.</title>
        <authorList>
            <person name="Gonzalez J.M."/>
            <person name="Cuecas A."/>
            <person name="Kanoksilapatham W."/>
        </authorList>
    </citation>
    <scope>NUCLEOTIDE SEQUENCE [LARGE SCALE GENOMIC DNA]</scope>
    <source>
        <strain evidence="4">FC2004</strain>
    </source>
</reference>
<feature type="active site" description="Nucleophile" evidence="1">
    <location>
        <position position="114"/>
    </location>
</feature>